<dbReference type="HOGENOM" id="CLU_051096_0_1_9"/>
<dbReference type="InterPro" id="IPR004143">
    <property type="entry name" value="BPL_LPL_catalytic"/>
</dbReference>
<comment type="similarity">
    <text evidence="5">Belongs to the biotin--protein ligase family.</text>
</comment>
<dbReference type="PANTHER" id="PTHR12835:SF5">
    <property type="entry name" value="BIOTIN--PROTEIN LIGASE"/>
    <property type="match status" value="1"/>
</dbReference>
<evidence type="ECO:0000259" key="6">
    <source>
        <dbReference type="PROSITE" id="PS51733"/>
    </source>
</evidence>
<dbReference type="InterPro" id="IPR008988">
    <property type="entry name" value="Transcriptional_repressor_C"/>
</dbReference>
<dbReference type="Gene3D" id="3.30.930.10">
    <property type="entry name" value="Bira Bifunctional Protein, Domain 2"/>
    <property type="match status" value="1"/>
</dbReference>
<dbReference type="InterPro" id="IPR030855">
    <property type="entry name" value="Bifunct_BirA"/>
</dbReference>
<dbReference type="Proteomes" id="UP000004846">
    <property type="component" value="Unassembled WGS sequence"/>
</dbReference>
<dbReference type="PROSITE" id="PS51733">
    <property type="entry name" value="BPL_LPL_CATALYTIC"/>
    <property type="match status" value="1"/>
</dbReference>
<reference evidence="7 8" key="1">
    <citation type="submission" date="2010-07" db="EMBL/GenBank/DDBJ databases">
        <authorList>
            <person name="Sid Ahmed O."/>
        </authorList>
    </citation>
    <scope>NUCLEOTIDE SEQUENCE [LARGE SCALE GENOMIC DNA]</scope>
    <source>
        <strain evidence="7 8">TX4248</strain>
    </source>
</reference>
<evidence type="ECO:0000256" key="2">
    <source>
        <dbReference type="ARBA" id="ARBA00022741"/>
    </source>
</evidence>
<evidence type="ECO:0000256" key="3">
    <source>
        <dbReference type="ARBA" id="ARBA00022840"/>
    </source>
</evidence>
<dbReference type="CDD" id="cd16442">
    <property type="entry name" value="BPL"/>
    <property type="match status" value="1"/>
</dbReference>
<feature type="domain" description="BPL/LPL catalytic" evidence="6">
    <location>
        <begin position="68"/>
        <end position="261"/>
    </location>
</feature>
<dbReference type="SUPFAM" id="SSF50037">
    <property type="entry name" value="C-terminal domain of transcriptional repressors"/>
    <property type="match status" value="1"/>
</dbReference>
<sequence>MSTKSQVLTLLMKQTPAFLSGEEMAQSLSLSRTAIWKAINELKKDGYQITSVQNKGYRLEKSDVLSAEGIQLALWPQTPPLTITVLETSESTMTDAKRAILDQTPDNTLIVADMQEMPRGRFGRPFFATPGKGIYMSMVLQPNQNFEEIAQYTVIMAVAVARAMDALAGVHTEIKWVNDLYLNGKKVCGILSEAMSNVETGQISNVIIGMGINFSITETEFPEDIRQKVTSLFPDGEPTATRNELVANIWNHFYQILDERSTKDFLEEYRQRSFVIGKDVAFTQNGQDFRGVATTINGNGELIVQLPDGTAKTLSSGEISLDQIGEWRRG</sequence>
<evidence type="ECO:0000256" key="4">
    <source>
        <dbReference type="ARBA" id="ARBA00023267"/>
    </source>
</evidence>
<dbReference type="GO" id="GO:0009249">
    <property type="term" value="P:protein lipoylation"/>
    <property type="evidence" value="ECO:0007669"/>
    <property type="project" value="UniProtKB-ARBA"/>
</dbReference>
<dbReference type="InterPro" id="IPR045864">
    <property type="entry name" value="aa-tRNA-synth_II/BPL/LPL"/>
</dbReference>
<dbReference type="RefSeq" id="WP_002365428.1">
    <property type="nucleotide sequence ID" value="NZ_GL454408.1"/>
</dbReference>
<comment type="function">
    <text evidence="5">Acts both as a biotin--[acetyl-CoA-carboxylase] ligase and a repressor.</text>
</comment>
<dbReference type="InterPro" id="IPR036390">
    <property type="entry name" value="WH_DNA-bd_sf"/>
</dbReference>
<keyword evidence="5" id="KW-0805">Transcription regulation</keyword>
<keyword evidence="2 5" id="KW-0547">Nucleotide-binding</keyword>
<keyword evidence="3 5" id="KW-0067">ATP-binding</keyword>
<dbReference type="HAMAP" id="MF_00978">
    <property type="entry name" value="Bifunct_BirA"/>
    <property type="match status" value="1"/>
</dbReference>
<dbReference type="EC" id="6.3.4.15" evidence="5"/>
<dbReference type="InterPro" id="IPR036388">
    <property type="entry name" value="WH-like_DNA-bd_sf"/>
</dbReference>
<dbReference type="InterPro" id="IPR003142">
    <property type="entry name" value="BPL_C"/>
</dbReference>
<dbReference type="Pfam" id="PF03099">
    <property type="entry name" value="BPL_LplA_LipB"/>
    <property type="match status" value="1"/>
</dbReference>
<gene>
    <name evidence="5" type="primary">birA</name>
    <name evidence="7" type="ORF">HMPREF9498_00021</name>
</gene>
<comment type="caution">
    <text evidence="7">The sequence shown here is derived from an EMBL/GenBank/DDBJ whole genome shotgun (WGS) entry which is preliminary data.</text>
</comment>
<evidence type="ECO:0000256" key="5">
    <source>
        <dbReference type="HAMAP-Rule" id="MF_00978"/>
    </source>
</evidence>
<dbReference type="Gene3D" id="1.10.10.10">
    <property type="entry name" value="Winged helix-like DNA-binding domain superfamily/Winged helix DNA-binding domain"/>
    <property type="match status" value="1"/>
</dbReference>
<keyword evidence="5" id="KW-0804">Transcription</keyword>
<comment type="catalytic activity">
    <reaction evidence="5">
        <text>biotin + L-lysyl-[protein] + ATP = N(6)-biotinyl-L-lysyl-[protein] + AMP + diphosphate + H(+)</text>
        <dbReference type="Rhea" id="RHEA:11756"/>
        <dbReference type="Rhea" id="RHEA-COMP:9752"/>
        <dbReference type="Rhea" id="RHEA-COMP:10505"/>
        <dbReference type="ChEBI" id="CHEBI:15378"/>
        <dbReference type="ChEBI" id="CHEBI:29969"/>
        <dbReference type="ChEBI" id="CHEBI:30616"/>
        <dbReference type="ChEBI" id="CHEBI:33019"/>
        <dbReference type="ChEBI" id="CHEBI:57586"/>
        <dbReference type="ChEBI" id="CHEBI:83144"/>
        <dbReference type="ChEBI" id="CHEBI:456215"/>
        <dbReference type="EC" id="6.3.4.15"/>
    </reaction>
</comment>
<dbReference type="Pfam" id="PF02237">
    <property type="entry name" value="BPL_C"/>
    <property type="match status" value="1"/>
</dbReference>
<proteinExistence type="inferred from homology"/>
<dbReference type="InterPro" id="IPR004408">
    <property type="entry name" value="Biotin_CoA_COase_ligase"/>
</dbReference>
<dbReference type="GO" id="GO:0004077">
    <property type="term" value="F:biotin--[biotin carboxyl-carrier protein] ligase activity"/>
    <property type="evidence" value="ECO:0007669"/>
    <property type="project" value="UniProtKB-UniRule"/>
</dbReference>
<dbReference type="SUPFAM" id="SSF55681">
    <property type="entry name" value="Class II aaRS and biotin synthetases"/>
    <property type="match status" value="1"/>
</dbReference>
<dbReference type="SUPFAM" id="SSF46785">
    <property type="entry name" value="Winged helix' DNA-binding domain"/>
    <property type="match status" value="1"/>
</dbReference>
<dbReference type="AlphaFoldDB" id="A0A125WAM3"/>
<dbReference type="GO" id="GO:0003677">
    <property type="term" value="F:DNA binding"/>
    <property type="evidence" value="ECO:0007669"/>
    <property type="project" value="UniProtKB-UniRule"/>
</dbReference>
<dbReference type="Gene3D" id="2.30.30.100">
    <property type="match status" value="1"/>
</dbReference>
<accession>A0A125WAM3</accession>
<organism evidence="7 8">
    <name type="scientific">Enterococcus faecalis TX4248</name>
    <dbReference type="NCBI Taxonomy" id="749495"/>
    <lineage>
        <taxon>Bacteria</taxon>
        <taxon>Bacillati</taxon>
        <taxon>Bacillota</taxon>
        <taxon>Bacilli</taxon>
        <taxon>Lactobacillales</taxon>
        <taxon>Enterococcaceae</taxon>
        <taxon>Enterococcus</taxon>
    </lineage>
</organism>
<evidence type="ECO:0000313" key="7">
    <source>
        <dbReference type="EMBL" id="EFM84333.1"/>
    </source>
</evidence>
<evidence type="ECO:0000313" key="8">
    <source>
        <dbReference type="Proteomes" id="UP000004846"/>
    </source>
</evidence>
<keyword evidence="5" id="KW-0238">DNA-binding</keyword>
<dbReference type="GO" id="GO:0005524">
    <property type="term" value="F:ATP binding"/>
    <property type="evidence" value="ECO:0007669"/>
    <property type="project" value="UniProtKB-UniRule"/>
</dbReference>
<keyword evidence="4 5" id="KW-0092">Biotin</keyword>
<evidence type="ECO:0000256" key="1">
    <source>
        <dbReference type="ARBA" id="ARBA00022598"/>
    </source>
</evidence>
<dbReference type="PANTHER" id="PTHR12835">
    <property type="entry name" value="BIOTIN PROTEIN LIGASE"/>
    <property type="match status" value="1"/>
</dbReference>
<feature type="DNA-binding region" description="H-T-H motif" evidence="5">
    <location>
        <begin position="21"/>
        <end position="40"/>
    </location>
</feature>
<feature type="binding site" evidence="5">
    <location>
        <begin position="119"/>
        <end position="121"/>
    </location>
    <ligand>
        <name>biotin</name>
        <dbReference type="ChEBI" id="CHEBI:57586"/>
    </ligand>
</feature>
<feature type="binding site" evidence="5">
    <location>
        <position position="115"/>
    </location>
    <ligand>
        <name>biotin</name>
        <dbReference type="ChEBI" id="CHEBI:57586"/>
    </ligand>
</feature>
<dbReference type="GO" id="GO:0005737">
    <property type="term" value="C:cytoplasm"/>
    <property type="evidence" value="ECO:0007669"/>
    <property type="project" value="TreeGrafter"/>
</dbReference>
<dbReference type="InterPro" id="IPR013196">
    <property type="entry name" value="HTH_11"/>
</dbReference>
<dbReference type="EMBL" id="AEBR01000002">
    <property type="protein sequence ID" value="EFM84333.1"/>
    <property type="molecule type" value="Genomic_DNA"/>
</dbReference>
<dbReference type="Pfam" id="PF08279">
    <property type="entry name" value="HTH_11"/>
    <property type="match status" value="1"/>
</dbReference>
<dbReference type="NCBIfam" id="TIGR00121">
    <property type="entry name" value="birA_ligase"/>
    <property type="match status" value="1"/>
</dbReference>
<dbReference type="GO" id="GO:0006355">
    <property type="term" value="P:regulation of DNA-templated transcription"/>
    <property type="evidence" value="ECO:0007669"/>
    <property type="project" value="UniProtKB-UniRule"/>
</dbReference>
<keyword evidence="5" id="KW-0678">Repressor</keyword>
<protein>
    <recommendedName>
        <fullName evidence="5">Bifunctional ligase/repressor BirA</fullName>
    </recommendedName>
    <alternativeName>
        <fullName evidence="5">Biotin--[acetyl-CoA-carboxylase] ligase</fullName>
        <ecNumber evidence="5">6.3.4.15</ecNumber>
    </alternativeName>
    <alternativeName>
        <fullName evidence="5">Biotin--protein ligase</fullName>
    </alternativeName>
    <alternativeName>
        <fullName evidence="5">Biotin-[acetyl-CoA carboxylase] synthetase</fullName>
    </alternativeName>
</protein>
<feature type="binding site" evidence="5">
    <location>
        <position position="186"/>
    </location>
    <ligand>
        <name>biotin</name>
        <dbReference type="ChEBI" id="CHEBI:57586"/>
    </ligand>
</feature>
<name>A0A125WAM3_ENTFL</name>
<comment type="caution">
    <text evidence="5">Lacks conserved residue(s) required for the propagation of feature annotation.</text>
</comment>
<dbReference type="GO" id="GO:0016740">
    <property type="term" value="F:transferase activity"/>
    <property type="evidence" value="ECO:0007669"/>
    <property type="project" value="UniProtKB-ARBA"/>
</dbReference>
<keyword evidence="1 5" id="KW-0436">Ligase</keyword>